<dbReference type="GO" id="GO:0004034">
    <property type="term" value="F:aldose 1-epimerase activity"/>
    <property type="evidence" value="ECO:0007669"/>
    <property type="project" value="UniProtKB-EC"/>
</dbReference>
<dbReference type="GO" id="GO:0033499">
    <property type="term" value="P:galactose catabolic process via UDP-galactose, Leloir pathway"/>
    <property type="evidence" value="ECO:0007669"/>
    <property type="project" value="TreeGrafter"/>
</dbReference>
<dbReference type="InterPro" id="IPR014718">
    <property type="entry name" value="GH-type_carb-bd"/>
</dbReference>
<reference evidence="9" key="1">
    <citation type="submission" date="2022-08" db="EMBL/GenBank/DDBJ databases">
        <authorList>
            <person name="Li F."/>
        </authorList>
    </citation>
    <scope>NUCLEOTIDE SEQUENCE</scope>
    <source>
        <strain evidence="9">MQZ15Z-1</strain>
    </source>
</reference>
<dbReference type="InterPro" id="IPR008183">
    <property type="entry name" value="Aldose_1/G6P_1-epimerase"/>
</dbReference>
<evidence type="ECO:0000313" key="10">
    <source>
        <dbReference type="Proteomes" id="UP001151088"/>
    </source>
</evidence>
<dbReference type="CDD" id="cd09019">
    <property type="entry name" value="galactose_mutarotase_like"/>
    <property type="match status" value="1"/>
</dbReference>
<keyword evidence="3 5" id="KW-0413">Isomerase</keyword>
<comment type="pathway">
    <text evidence="1 5">Carbohydrate metabolism; hexose metabolism.</text>
</comment>
<organism evidence="9 10">
    <name type="scientific">Ancylobacter mangrovi</name>
    <dbReference type="NCBI Taxonomy" id="2972472"/>
    <lineage>
        <taxon>Bacteria</taxon>
        <taxon>Pseudomonadati</taxon>
        <taxon>Pseudomonadota</taxon>
        <taxon>Alphaproteobacteria</taxon>
        <taxon>Hyphomicrobiales</taxon>
        <taxon>Xanthobacteraceae</taxon>
        <taxon>Ancylobacter</taxon>
    </lineage>
</organism>
<proteinExistence type="inferred from homology"/>
<feature type="active site" description="Proton donor" evidence="6">
    <location>
        <position position="182"/>
    </location>
</feature>
<dbReference type="GO" id="GO:0006006">
    <property type="term" value="P:glucose metabolic process"/>
    <property type="evidence" value="ECO:0007669"/>
    <property type="project" value="TreeGrafter"/>
</dbReference>
<evidence type="ECO:0000256" key="6">
    <source>
        <dbReference type="PIRSR" id="PIRSR005096-1"/>
    </source>
</evidence>
<dbReference type="SUPFAM" id="SSF74650">
    <property type="entry name" value="Galactose mutarotase-like"/>
    <property type="match status" value="1"/>
</dbReference>
<dbReference type="AlphaFoldDB" id="A0A9X2PGF6"/>
<gene>
    <name evidence="9" type="ORF">NVS89_03090</name>
</gene>
<keyword evidence="4 5" id="KW-0119">Carbohydrate metabolism</keyword>
<keyword evidence="10" id="KW-1185">Reference proteome</keyword>
<evidence type="ECO:0000256" key="3">
    <source>
        <dbReference type="ARBA" id="ARBA00023235"/>
    </source>
</evidence>
<feature type="binding site" evidence="7">
    <location>
        <position position="255"/>
    </location>
    <ligand>
        <name>beta-D-galactose</name>
        <dbReference type="ChEBI" id="CHEBI:27667"/>
    </ligand>
</feature>
<dbReference type="EC" id="5.1.3.3" evidence="5"/>
<dbReference type="PIRSF" id="PIRSF005096">
    <property type="entry name" value="GALM"/>
    <property type="match status" value="1"/>
</dbReference>
<evidence type="ECO:0000256" key="1">
    <source>
        <dbReference type="ARBA" id="ARBA00005028"/>
    </source>
</evidence>
<comment type="similarity">
    <text evidence="2 5">Belongs to the aldose epimerase family.</text>
</comment>
<dbReference type="Pfam" id="PF01263">
    <property type="entry name" value="Aldose_epim"/>
    <property type="match status" value="1"/>
</dbReference>
<evidence type="ECO:0000256" key="2">
    <source>
        <dbReference type="ARBA" id="ARBA00006206"/>
    </source>
</evidence>
<evidence type="ECO:0000256" key="5">
    <source>
        <dbReference type="PIRNR" id="PIRNR005096"/>
    </source>
</evidence>
<evidence type="ECO:0000313" key="9">
    <source>
        <dbReference type="EMBL" id="MCS0494068.1"/>
    </source>
</evidence>
<dbReference type="GO" id="GO:0030246">
    <property type="term" value="F:carbohydrate binding"/>
    <property type="evidence" value="ECO:0007669"/>
    <property type="project" value="InterPro"/>
</dbReference>
<dbReference type="GO" id="GO:0005737">
    <property type="term" value="C:cytoplasm"/>
    <property type="evidence" value="ECO:0007669"/>
    <property type="project" value="TreeGrafter"/>
</dbReference>
<name>A0A9X2PGF6_9HYPH</name>
<protein>
    <recommendedName>
        <fullName evidence="5">Aldose 1-epimerase</fullName>
        <ecNumber evidence="5">5.1.3.3</ecNumber>
    </recommendedName>
</protein>
<dbReference type="RefSeq" id="WP_258731016.1">
    <property type="nucleotide sequence ID" value="NZ_JANTHZ010000001.1"/>
</dbReference>
<dbReference type="InterPro" id="IPR015443">
    <property type="entry name" value="Aldose_1-epimerase"/>
</dbReference>
<comment type="catalytic activity">
    <reaction evidence="5">
        <text>alpha-D-glucose = beta-D-glucose</text>
        <dbReference type="Rhea" id="RHEA:10264"/>
        <dbReference type="ChEBI" id="CHEBI:15903"/>
        <dbReference type="ChEBI" id="CHEBI:17925"/>
        <dbReference type="EC" id="5.1.3.3"/>
    </reaction>
</comment>
<dbReference type="InterPro" id="IPR011013">
    <property type="entry name" value="Gal_mutarotase_sf_dom"/>
</dbReference>
<dbReference type="PANTHER" id="PTHR10091">
    <property type="entry name" value="ALDOSE-1-EPIMERASE"/>
    <property type="match status" value="1"/>
</dbReference>
<comment type="caution">
    <text evidence="9">The sequence shown here is derived from an EMBL/GenBank/DDBJ whole genome shotgun (WGS) entry which is preliminary data.</text>
</comment>
<accession>A0A9X2PGF6</accession>
<feature type="binding site" evidence="8">
    <location>
        <begin position="82"/>
        <end position="83"/>
    </location>
    <ligand>
        <name>beta-D-galactose</name>
        <dbReference type="ChEBI" id="CHEBI:27667"/>
    </ligand>
</feature>
<dbReference type="Gene3D" id="2.70.98.10">
    <property type="match status" value="1"/>
</dbReference>
<dbReference type="Proteomes" id="UP001151088">
    <property type="component" value="Unassembled WGS sequence"/>
</dbReference>
<dbReference type="NCBIfam" id="NF008277">
    <property type="entry name" value="PRK11055.1"/>
    <property type="match status" value="1"/>
</dbReference>
<sequence length="356" mass="38053">MTGRLIRESFGALPDGRPVERLRLVGEGSFEAAIITYGAAVQALHVPDRAGAVADVVLGHDALAPYLAHRRYFGAAIGRYANRIADGAFALDGVTYRVPANEGANALHGGFQGFDRRLWRVEAVEEDPVPQASLSYVSPDGEEGFPGNLQVRLTYAIPAPGTLSIAFEATTDRPTIANLTHHGFFNLAGVAAGGSVLDHHLTLLAEQYLPVDTASIPLDGPAPVDGTPFDFRAGAAIGAHIRDPHEQLSLGHGYDHNYCLPGGHADAPRLAARVEHPGSGRVMELLTDQPGLQFYSGNFLDGAGAGKSGRLHRQSDAFCLEPQGWPDAPNRPDYPGVRLDPGDTYRHVSLYRFSTI</sequence>
<evidence type="ECO:0000256" key="8">
    <source>
        <dbReference type="PIRSR" id="PIRSR005096-3"/>
    </source>
</evidence>
<feature type="active site" description="Proton acceptor" evidence="6">
    <location>
        <position position="321"/>
    </location>
</feature>
<dbReference type="PANTHER" id="PTHR10091:SF0">
    <property type="entry name" value="GALACTOSE MUTAROTASE"/>
    <property type="match status" value="1"/>
</dbReference>
<evidence type="ECO:0000256" key="7">
    <source>
        <dbReference type="PIRSR" id="PIRSR005096-2"/>
    </source>
</evidence>
<dbReference type="EMBL" id="JANTHZ010000001">
    <property type="protein sequence ID" value="MCS0494068.1"/>
    <property type="molecule type" value="Genomic_DNA"/>
</dbReference>
<evidence type="ECO:0000256" key="4">
    <source>
        <dbReference type="ARBA" id="ARBA00023277"/>
    </source>
</evidence>
<dbReference type="InterPro" id="IPR047215">
    <property type="entry name" value="Galactose_mutarotase-like"/>
</dbReference>